<gene>
    <name evidence="1" type="ORF">HPB48_006967</name>
</gene>
<dbReference type="Proteomes" id="UP000821853">
    <property type="component" value="Chromosome 10"/>
</dbReference>
<organism evidence="1 2">
    <name type="scientific">Haemaphysalis longicornis</name>
    <name type="common">Bush tick</name>
    <dbReference type="NCBI Taxonomy" id="44386"/>
    <lineage>
        <taxon>Eukaryota</taxon>
        <taxon>Metazoa</taxon>
        <taxon>Ecdysozoa</taxon>
        <taxon>Arthropoda</taxon>
        <taxon>Chelicerata</taxon>
        <taxon>Arachnida</taxon>
        <taxon>Acari</taxon>
        <taxon>Parasitiformes</taxon>
        <taxon>Ixodida</taxon>
        <taxon>Ixodoidea</taxon>
        <taxon>Ixodidae</taxon>
        <taxon>Haemaphysalinae</taxon>
        <taxon>Haemaphysalis</taxon>
    </lineage>
</organism>
<protein>
    <submittedName>
        <fullName evidence="1">Uncharacterized protein</fullName>
    </submittedName>
</protein>
<dbReference type="EMBL" id="JABSTR010000002">
    <property type="protein sequence ID" value="KAH9363985.1"/>
    <property type="molecule type" value="Genomic_DNA"/>
</dbReference>
<proteinExistence type="predicted"/>
<sequence length="117" mass="13349">MRTAVVLGLDKLQWVNLIGVWSIRLQALLPLLCEGLCRNASSRYLSLQMTLLLRMDDKMNRQLTCELSIQDTPSVLATELVHYGFINKVGHRRRWDVKFVGCVPARIPHHLGIVGNR</sequence>
<name>A0A9J6FP04_HAELO</name>
<evidence type="ECO:0000313" key="2">
    <source>
        <dbReference type="Proteomes" id="UP000821853"/>
    </source>
</evidence>
<keyword evidence="2" id="KW-1185">Reference proteome</keyword>
<reference evidence="1 2" key="1">
    <citation type="journal article" date="2020" name="Cell">
        <title>Large-Scale Comparative Analyses of Tick Genomes Elucidate Their Genetic Diversity and Vector Capacities.</title>
        <authorList>
            <consortium name="Tick Genome and Microbiome Consortium (TIGMIC)"/>
            <person name="Jia N."/>
            <person name="Wang J."/>
            <person name="Shi W."/>
            <person name="Du L."/>
            <person name="Sun Y."/>
            <person name="Zhan W."/>
            <person name="Jiang J.F."/>
            <person name="Wang Q."/>
            <person name="Zhang B."/>
            <person name="Ji P."/>
            <person name="Bell-Sakyi L."/>
            <person name="Cui X.M."/>
            <person name="Yuan T.T."/>
            <person name="Jiang B.G."/>
            <person name="Yang W.F."/>
            <person name="Lam T.T."/>
            <person name="Chang Q.C."/>
            <person name="Ding S.J."/>
            <person name="Wang X.J."/>
            <person name="Zhu J.G."/>
            <person name="Ruan X.D."/>
            <person name="Zhao L."/>
            <person name="Wei J.T."/>
            <person name="Ye R.Z."/>
            <person name="Que T.C."/>
            <person name="Du C.H."/>
            <person name="Zhou Y.H."/>
            <person name="Cheng J.X."/>
            <person name="Dai P.F."/>
            <person name="Guo W.B."/>
            <person name="Han X.H."/>
            <person name="Huang E.J."/>
            <person name="Li L.F."/>
            <person name="Wei W."/>
            <person name="Gao Y.C."/>
            <person name="Liu J.Z."/>
            <person name="Shao H.Z."/>
            <person name="Wang X."/>
            <person name="Wang C.C."/>
            <person name="Yang T.C."/>
            <person name="Huo Q.B."/>
            <person name="Li W."/>
            <person name="Chen H.Y."/>
            <person name="Chen S.E."/>
            <person name="Zhou L.G."/>
            <person name="Ni X.B."/>
            <person name="Tian J.H."/>
            <person name="Sheng Y."/>
            <person name="Liu T."/>
            <person name="Pan Y.S."/>
            <person name="Xia L.Y."/>
            <person name="Li J."/>
            <person name="Zhao F."/>
            <person name="Cao W.C."/>
        </authorList>
    </citation>
    <scope>NUCLEOTIDE SEQUENCE [LARGE SCALE GENOMIC DNA]</scope>
    <source>
        <strain evidence="1">HaeL-2018</strain>
    </source>
</reference>
<comment type="caution">
    <text evidence="1">The sequence shown here is derived from an EMBL/GenBank/DDBJ whole genome shotgun (WGS) entry which is preliminary data.</text>
</comment>
<evidence type="ECO:0000313" key="1">
    <source>
        <dbReference type="EMBL" id="KAH9363985.1"/>
    </source>
</evidence>
<dbReference type="OrthoDB" id="1034557at2759"/>
<dbReference type="VEuPathDB" id="VectorBase:HLOH_049285"/>
<accession>A0A9J6FP04</accession>
<dbReference type="AlphaFoldDB" id="A0A9J6FP04"/>